<dbReference type="SUPFAM" id="SSF52009">
    <property type="entry name" value="Phosphohistidine domain"/>
    <property type="match status" value="1"/>
</dbReference>
<feature type="coiled-coil region" evidence="14">
    <location>
        <begin position="417"/>
        <end position="447"/>
    </location>
</feature>
<evidence type="ECO:0000256" key="15">
    <source>
        <dbReference type="SAM" id="Phobius"/>
    </source>
</evidence>
<dbReference type="HOGENOM" id="CLU_007308_7_1_6"/>
<feature type="coiled-coil region" evidence="14">
    <location>
        <begin position="220"/>
        <end position="254"/>
    </location>
</feature>
<dbReference type="InterPro" id="IPR040442">
    <property type="entry name" value="Pyrv_kinase-like_dom_sf"/>
</dbReference>
<evidence type="ECO:0000256" key="10">
    <source>
        <dbReference type="ARBA" id="ARBA00022683"/>
    </source>
</evidence>
<dbReference type="FunFam" id="3.20.20.60:FF:000012">
    <property type="entry name" value="Phosphoenolpyruvate-protein phosphotransferase PtsP"/>
    <property type="match status" value="1"/>
</dbReference>
<keyword evidence="13" id="KW-0460">Magnesium</keyword>
<evidence type="ECO:0000256" key="12">
    <source>
        <dbReference type="ARBA" id="ARBA00022777"/>
    </source>
</evidence>
<evidence type="ECO:0000256" key="9">
    <source>
        <dbReference type="ARBA" id="ARBA00022679"/>
    </source>
</evidence>
<dbReference type="Gene3D" id="3.50.30.10">
    <property type="entry name" value="Phosphohistidine domain"/>
    <property type="match status" value="1"/>
</dbReference>
<evidence type="ECO:0000256" key="1">
    <source>
        <dbReference type="ARBA" id="ARBA00000683"/>
    </source>
</evidence>
<name>A9KF58_COXBN</name>
<evidence type="ECO:0000313" key="18">
    <source>
        <dbReference type="Proteomes" id="UP000008555"/>
    </source>
</evidence>
<evidence type="ECO:0000256" key="7">
    <source>
        <dbReference type="ARBA" id="ARBA00022490"/>
    </source>
</evidence>
<keyword evidence="15" id="KW-0812">Transmembrane</keyword>
<dbReference type="SMART" id="SM00065">
    <property type="entry name" value="GAF"/>
    <property type="match status" value="1"/>
</dbReference>
<dbReference type="Pfam" id="PF05524">
    <property type="entry name" value="PEP-utilisers_N"/>
    <property type="match status" value="1"/>
</dbReference>
<evidence type="ECO:0000256" key="11">
    <source>
        <dbReference type="ARBA" id="ARBA00022723"/>
    </source>
</evidence>
<dbReference type="InterPro" id="IPR006318">
    <property type="entry name" value="PTS_EI-like"/>
</dbReference>
<evidence type="ECO:0000256" key="8">
    <source>
        <dbReference type="ARBA" id="ARBA00022597"/>
    </source>
</evidence>
<keyword evidence="11" id="KW-0479">Metal-binding</keyword>
<feature type="transmembrane region" description="Helical" evidence="15">
    <location>
        <begin position="188"/>
        <end position="207"/>
    </location>
</feature>
<keyword evidence="9 17" id="KW-0808">Transferase</keyword>
<keyword evidence="15" id="KW-1133">Transmembrane helix</keyword>
<dbReference type="SUPFAM" id="SSF55781">
    <property type="entry name" value="GAF domain-like"/>
    <property type="match status" value="1"/>
</dbReference>
<keyword evidence="10" id="KW-0598">Phosphotransferase system</keyword>
<dbReference type="EMBL" id="CP000733">
    <property type="protein sequence ID" value="ABS76804.2"/>
    <property type="molecule type" value="Genomic_DNA"/>
</dbReference>
<dbReference type="Pfam" id="PF02896">
    <property type="entry name" value="PEP-utilizers_C"/>
    <property type="match status" value="1"/>
</dbReference>
<comment type="subcellular location">
    <subcellularLocation>
        <location evidence="3">Cytoplasm</location>
    </subcellularLocation>
</comment>
<dbReference type="InterPro" id="IPR036618">
    <property type="entry name" value="PtsI_HPr-bd_sf"/>
</dbReference>
<dbReference type="Pfam" id="PF00391">
    <property type="entry name" value="PEP-utilizers"/>
    <property type="match status" value="1"/>
</dbReference>
<dbReference type="GO" id="GO:0016301">
    <property type="term" value="F:kinase activity"/>
    <property type="evidence" value="ECO:0007669"/>
    <property type="project" value="UniProtKB-KW"/>
</dbReference>
<dbReference type="InterPro" id="IPR000121">
    <property type="entry name" value="PEP_util_C"/>
</dbReference>
<dbReference type="InterPro" id="IPR008731">
    <property type="entry name" value="PTS_EIN"/>
</dbReference>
<dbReference type="GO" id="GO:0046872">
    <property type="term" value="F:metal ion binding"/>
    <property type="evidence" value="ECO:0007669"/>
    <property type="project" value="UniProtKB-KW"/>
</dbReference>
<dbReference type="PANTHER" id="PTHR46244:SF1">
    <property type="entry name" value="PHOSPHOENOLPYRUVATE-DEPENDENT PHOSPHOTRANSFERASE SYSTEM"/>
    <property type="match status" value="1"/>
</dbReference>
<feature type="domain" description="GAF" evidence="16">
    <location>
        <begin position="26"/>
        <end position="173"/>
    </location>
</feature>
<dbReference type="InterPro" id="IPR003018">
    <property type="entry name" value="GAF"/>
</dbReference>
<dbReference type="PRINTS" id="PR01736">
    <property type="entry name" value="PHPHTRNFRASE"/>
</dbReference>
<evidence type="ECO:0000256" key="3">
    <source>
        <dbReference type="ARBA" id="ARBA00004496"/>
    </source>
</evidence>
<keyword evidence="6" id="KW-0813">Transport</keyword>
<comment type="catalytic activity">
    <reaction evidence="1">
        <text>L-histidyl-[protein] + phosphoenolpyruvate = N(pros)-phospho-L-histidyl-[protein] + pyruvate</text>
        <dbReference type="Rhea" id="RHEA:23880"/>
        <dbReference type="Rhea" id="RHEA-COMP:9745"/>
        <dbReference type="Rhea" id="RHEA-COMP:9746"/>
        <dbReference type="ChEBI" id="CHEBI:15361"/>
        <dbReference type="ChEBI" id="CHEBI:29979"/>
        <dbReference type="ChEBI" id="CHEBI:58702"/>
        <dbReference type="ChEBI" id="CHEBI:64837"/>
        <dbReference type="EC" id="2.7.3.9"/>
    </reaction>
</comment>
<dbReference type="SUPFAM" id="SSF51621">
    <property type="entry name" value="Phosphoenolpyruvate/pyruvate domain"/>
    <property type="match status" value="1"/>
</dbReference>
<sequence length="766" mass="84929">MRSLFDNMNMLKILRQITQEVNAAPNLEQALKLVVVRLCEALPADACSLFICDDVHGEYVLMATQGLNSKQVGKLRLKFGEGLIGLVGEREEPINLADAPLHPAYKHRPELGEEDYHGFLGIPIIEQGELLGILVIQQLESHHFAEEEEAFCVTLAIHLAAEIAHARAKGALEKLGARKRRRRKTETVLYGVPGSSGVAIGTAMIVYPPADLDAVPDQEITDIEAEVSDFEAALAAARDEIQTLQARAKNSLSVAENALFDAYLRLLDSRTFINEVIHEIKEGQWAQGALKRIIKKHVLHFESLEDPYLRERAADFRDLGRRILAHLQFSEQEELEYPKNTILVSEEVTATSLIEVPQDRLRGVISGTGSSNSHVAILARALGLPAVMGVRGTPLFKLGEQEIIVDGYNGQIYLSPSAEIKKEFKALAEEEQQLDEELQALRELPAETKDGHALALYVNTGLAIEGGLSLSVGAEGVGLYRTEMPFMIRDRFPSEEEQRIMYRQLLNTFAPRPVIMRTLDIGGDKTLPYFSVEEDNPFLGWRGIRVTLDHPEIFLQQVRAMLHASEGLNNLSVLLPMITSINEVETATRMINQARDELIEEGINVELPSVGLMIEVPATVYQAFELAKRVDFLSVGSNDLIQYLLAVDRNNPRVANLYDGLHPAVLQALKIVVKAGHRAGKPVSICGEMAGDPLAVILLLAMGFDTLSMNARILPRVKWVIRNFEMAHAKELLDEALKMDDPKDIRLLMEHTLEEAGLGGLIRAGR</sequence>
<evidence type="ECO:0000313" key="17">
    <source>
        <dbReference type="EMBL" id="ABS76804.2"/>
    </source>
</evidence>
<dbReference type="SMR" id="A9KF58"/>
<keyword evidence="8" id="KW-0762">Sugar transport</keyword>
<keyword evidence="7" id="KW-0963">Cytoplasm</keyword>
<proteinExistence type="inferred from homology"/>
<evidence type="ECO:0000256" key="2">
    <source>
        <dbReference type="ARBA" id="ARBA00001946"/>
    </source>
</evidence>
<dbReference type="Pfam" id="PF01590">
    <property type="entry name" value="GAF"/>
    <property type="match status" value="1"/>
</dbReference>
<comment type="cofactor">
    <cofactor evidence="2">
        <name>Mg(2+)</name>
        <dbReference type="ChEBI" id="CHEBI:18420"/>
    </cofactor>
</comment>
<organism evidence="17 18">
    <name type="scientific">Coxiella burnetii (strain Dugway 5J108-111)</name>
    <dbReference type="NCBI Taxonomy" id="434922"/>
    <lineage>
        <taxon>Bacteria</taxon>
        <taxon>Pseudomonadati</taxon>
        <taxon>Pseudomonadota</taxon>
        <taxon>Gammaproteobacteria</taxon>
        <taxon>Legionellales</taxon>
        <taxon>Coxiellaceae</taxon>
        <taxon>Coxiella</taxon>
    </lineage>
</organism>
<keyword evidence="12" id="KW-0418">Kinase</keyword>
<dbReference type="Proteomes" id="UP000008555">
    <property type="component" value="Chromosome"/>
</dbReference>
<dbReference type="GO" id="GO:0009401">
    <property type="term" value="P:phosphoenolpyruvate-dependent sugar phosphotransferase system"/>
    <property type="evidence" value="ECO:0007669"/>
    <property type="project" value="UniProtKB-KW"/>
</dbReference>
<dbReference type="PROSITE" id="PS00742">
    <property type="entry name" value="PEP_ENZYMES_2"/>
    <property type="match status" value="1"/>
</dbReference>
<dbReference type="GO" id="GO:0008965">
    <property type="term" value="F:phosphoenolpyruvate-protein phosphotransferase activity"/>
    <property type="evidence" value="ECO:0007669"/>
    <property type="project" value="UniProtKB-EC"/>
</dbReference>
<accession>A9KF58</accession>
<dbReference type="NCBIfam" id="TIGR01417">
    <property type="entry name" value="PTS_I_fam"/>
    <property type="match status" value="1"/>
</dbReference>
<evidence type="ECO:0000256" key="5">
    <source>
        <dbReference type="ARBA" id="ARBA00012232"/>
    </source>
</evidence>
<keyword evidence="14" id="KW-0175">Coiled coil</keyword>
<dbReference type="InterPro" id="IPR015813">
    <property type="entry name" value="Pyrv/PenolPyrv_kinase-like_dom"/>
</dbReference>
<dbReference type="NCBIfam" id="NF008283">
    <property type="entry name" value="PRK11061.1"/>
    <property type="match status" value="1"/>
</dbReference>
<evidence type="ECO:0000259" key="16">
    <source>
        <dbReference type="SMART" id="SM00065"/>
    </source>
</evidence>
<dbReference type="AlphaFoldDB" id="A9KF58"/>
<dbReference type="GO" id="GO:0005737">
    <property type="term" value="C:cytoplasm"/>
    <property type="evidence" value="ECO:0007669"/>
    <property type="project" value="UniProtKB-SubCell"/>
</dbReference>
<dbReference type="Gene3D" id="3.30.450.40">
    <property type="match status" value="1"/>
</dbReference>
<dbReference type="InterPro" id="IPR036637">
    <property type="entry name" value="Phosphohistidine_dom_sf"/>
</dbReference>
<dbReference type="Gene3D" id="3.20.20.60">
    <property type="entry name" value="Phosphoenolpyruvate-binding domains"/>
    <property type="match status" value="1"/>
</dbReference>
<evidence type="ECO:0000256" key="4">
    <source>
        <dbReference type="ARBA" id="ARBA00007837"/>
    </source>
</evidence>
<dbReference type="InterPro" id="IPR008279">
    <property type="entry name" value="PEP-util_enz_mobile_dom"/>
</dbReference>
<dbReference type="PANTHER" id="PTHR46244">
    <property type="entry name" value="PHOSPHOENOLPYRUVATE-PROTEIN PHOSPHOTRANSFERASE"/>
    <property type="match status" value="1"/>
</dbReference>
<protein>
    <recommendedName>
        <fullName evidence="5">phosphoenolpyruvate--protein phosphotransferase</fullName>
        <ecNumber evidence="5">2.7.3.9</ecNumber>
    </recommendedName>
</protein>
<dbReference type="InterPro" id="IPR023151">
    <property type="entry name" value="PEP_util_CS"/>
</dbReference>
<evidence type="ECO:0000256" key="13">
    <source>
        <dbReference type="ARBA" id="ARBA00022842"/>
    </source>
</evidence>
<dbReference type="SUPFAM" id="SSF47831">
    <property type="entry name" value="Enzyme I of the PEP:sugar phosphotransferase system HPr-binding (sub)domain"/>
    <property type="match status" value="1"/>
</dbReference>
<dbReference type="InterPro" id="IPR050499">
    <property type="entry name" value="PEP-utilizing_PTS_enzyme"/>
</dbReference>
<dbReference type="KEGG" id="cbd:CBUD_0439"/>
<evidence type="ECO:0000256" key="14">
    <source>
        <dbReference type="SAM" id="Coils"/>
    </source>
</evidence>
<reference evidence="17 18" key="1">
    <citation type="journal article" date="2009" name="Infect. Immun.">
        <title>Comparative genomics reveal extensive transposon-mediated genomic plasticity and diversity among potential effector proteins within the genus Coxiella.</title>
        <authorList>
            <person name="Beare P.A."/>
            <person name="Unsworth N."/>
            <person name="Andoh M."/>
            <person name="Voth D.E."/>
            <person name="Omsland A."/>
            <person name="Gilk S.D."/>
            <person name="Williams K.P."/>
            <person name="Sobral B.W."/>
            <person name="Kupko J.J.III."/>
            <person name="Porcella S.F."/>
            <person name="Samuel J.E."/>
            <person name="Heinzen R.A."/>
        </authorList>
    </citation>
    <scope>NUCLEOTIDE SEQUENCE [LARGE SCALE GENOMIC DNA]</scope>
    <source>
        <strain evidence="17 18">Dugway 5J108-111</strain>
    </source>
</reference>
<dbReference type="Gene3D" id="1.10.274.10">
    <property type="entry name" value="PtsI, HPr-binding domain"/>
    <property type="match status" value="1"/>
</dbReference>
<gene>
    <name evidence="17" type="primary">ptsP</name>
    <name evidence="17" type="ordered locus">CBUD_0439</name>
</gene>
<evidence type="ECO:0000256" key="6">
    <source>
        <dbReference type="ARBA" id="ARBA00022448"/>
    </source>
</evidence>
<keyword evidence="15" id="KW-0472">Membrane</keyword>
<comment type="similarity">
    <text evidence="4">Belongs to the PEP-utilizing enzyme family.</text>
</comment>
<dbReference type="InterPro" id="IPR029016">
    <property type="entry name" value="GAF-like_dom_sf"/>
</dbReference>
<dbReference type="EC" id="2.7.3.9" evidence="5"/>